<dbReference type="EMBL" id="CAGS01000262">
    <property type="protein sequence ID" value="CCF84369.1"/>
    <property type="molecule type" value="Genomic_DNA"/>
</dbReference>
<sequence length="89" mass="9683">MAASENDPGGVSWEERRKGLPPERPKGPDWAIWAERYVSQRQTYNLPEVSWVSTNTGLAADYAQDLVARRLASGEGDLPDALPPDSGSA</sequence>
<dbReference type="Proteomes" id="UP000004221">
    <property type="component" value="Unassembled WGS sequence"/>
</dbReference>
<evidence type="ECO:0000313" key="2">
    <source>
        <dbReference type="EMBL" id="CCF84369.1"/>
    </source>
</evidence>
<keyword evidence="3" id="KW-1185">Reference proteome</keyword>
<dbReference type="RefSeq" id="WP_008478490.1">
    <property type="nucleotide sequence ID" value="NZ_CAGS01000262.1"/>
</dbReference>
<organism evidence="2 3">
    <name type="scientific">Nitrolancea hollandica Lb</name>
    <dbReference type="NCBI Taxonomy" id="1129897"/>
    <lineage>
        <taxon>Bacteria</taxon>
        <taxon>Pseudomonadati</taxon>
        <taxon>Thermomicrobiota</taxon>
        <taxon>Thermomicrobia</taxon>
        <taxon>Sphaerobacterales</taxon>
        <taxon>Sphaerobacterineae</taxon>
        <taxon>Sphaerobacteraceae</taxon>
        <taxon>Nitrolancea</taxon>
    </lineage>
</organism>
<accession>I4EI57</accession>
<gene>
    <name evidence="2" type="ORF">NITHO_3340011</name>
</gene>
<comment type="caution">
    <text evidence="2">The sequence shown here is derived from an EMBL/GenBank/DDBJ whole genome shotgun (WGS) entry which is preliminary data.</text>
</comment>
<evidence type="ECO:0000313" key="3">
    <source>
        <dbReference type="Proteomes" id="UP000004221"/>
    </source>
</evidence>
<dbReference type="AlphaFoldDB" id="I4EI57"/>
<proteinExistence type="predicted"/>
<evidence type="ECO:0000256" key="1">
    <source>
        <dbReference type="SAM" id="MobiDB-lite"/>
    </source>
</evidence>
<feature type="region of interest" description="Disordered" evidence="1">
    <location>
        <begin position="1"/>
        <end position="28"/>
    </location>
</feature>
<dbReference type="OrthoDB" id="10009441at2"/>
<reference evidence="2 3" key="1">
    <citation type="journal article" date="2012" name="ISME J.">
        <title>Nitrification expanded: discovery, physiology and genomics of a nitrite-oxidizing bacterium from the phylum Chloroflexi.</title>
        <authorList>
            <person name="Sorokin D.Y."/>
            <person name="Lucker S."/>
            <person name="Vejmelkova D."/>
            <person name="Kostrikina N.A."/>
            <person name="Kleerebezem R."/>
            <person name="Rijpstra W.I."/>
            <person name="Damste J.S."/>
            <person name="Le Paslier D."/>
            <person name="Muyzer G."/>
            <person name="Wagner M."/>
            <person name="van Loosdrecht M.C."/>
            <person name="Daims H."/>
        </authorList>
    </citation>
    <scope>NUCLEOTIDE SEQUENCE [LARGE SCALE GENOMIC DNA]</scope>
    <source>
        <strain evidence="3">none</strain>
    </source>
</reference>
<protein>
    <submittedName>
        <fullName evidence="2">Uncharacterized protein</fullName>
    </submittedName>
</protein>
<name>I4EI57_9BACT</name>
<feature type="compositionally biased region" description="Basic and acidic residues" evidence="1">
    <location>
        <begin position="13"/>
        <end position="27"/>
    </location>
</feature>